<dbReference type="InterPro" id="IPR005546">
    <property type="entry name" value="Autotransporte_beta"/>
</dbReference>
<keyword evidence="4" id="KW-1185">Reference proteome</keyword>
<dbReference type="InterPro" id="IPR036709">
    <property type="entry name" value="Autotransporte_beta_dom_sf"/>
</dbReference>
<feature type="signal peptide" evidence="1">
    <location>
        <begin position="1"/>
        <end position="19"/>
    </location>
</feature>
<dbReference type="SUPFAM" id="SSF103515">
    <property type="entry name" value="Autotransporter"/>
    <property type="match status" value="1"/>
</dbReference>
<keyword evidence="1" id="KW-0732">Signal</keyword>
<dbReference type="AlphaFoldDB" id="A0A4U8YYU7"/>
<feature type="chain" id="PRO_5020226852" evidence="1">
    <location>
        <begin position="20"/>
        <end position="973"/>
    </location>
</feature>
<dbReference type="RefSeq" id="WP_180145008.1">
    <property type="nucleotide sequence ID" value="NZ_CAADHO010000010.1"/>
</dbReference>
<dbReference type="EMBL" id="CAADHO010000010">
    <property type="protein sequence ID" value="VFQ46723.1"/>
    <property type="molecule type" value="Genomic_DNA"/>
</dbReference>
<evidence type="ECO:0000256" key="1">
    <source>
        <dbReference type="SAM" id="SignalP"/>
    </source>
</evidence>
<name>A0A4U8YYU7_9BACT</name>
<dbReference type="Gene3D" id="2.40.128.130">
    <property type="entry name" value="Autotransporter beta-domain"/>
    <property type="match status" value="1"/>
</dbReference>
<sequence>MRKQLLFACLFLGMVSSVAADTLVQTSGGFINGFGMIGSYDPKYDALFFPAGRNYKFFVERDTSITAYPHRVWADVTFGDLTDPHRMAITFQGSDFDQMHLSGWKRTLQCSHFEINNADVDSGAIQLLFYGADNRLTLNNSTMDFTIRSPGFIATAPMALHIGSGTNKITGMQRLYAPQTFNLDIDPGASLEFFYSGSLSATYDDERLYFHSPVSGTINGGALTFTYSNAYFNSTDQFRLINGAQLELKGSRTSLELEKLYVEDSHVAVGGNTSLQMNDELTVKNSTLNFGSGGHLTTDIVIVTDGAVTLGGSGIDSGIRGKSIIDLNHNGATTQYTQNNISDAVYSHVFIDAGSSITLNDSMLTVLDQLHLHGHADITINSQGVLRLFGGVDSRSSLVDLSIASGGQMNVYKTAAFYHNASSNITNNGCIGVFGEYHAHGTLAGTGSLTVYDDGLLWVGPSYTSLHSATINNQLAFGPSEPLIRSTGGKFWATLDVNGGVAANDVLHYGDGDVDLTTIGEVKVATLKPLTASAMDSKEFTLIASNGGAGTLQTGSNLPLVEDGTIPALIDFTVGDKNTNGKPDLTLTAARQPVSTLTTHPAIQTANHSGSANLLVNASLAGNATINQALDALTNAQVASHMDSIHAEPYSSYMTVALEHMDMTMNTVLNHAFQGSRIATGQGLETSDVTTRKRFWADAGYVRGDIDGDNGLGDFNYDLFGLVVGTDLTQSEDAALGVYLSYGTQKMDEHDAARQDFESDIYQLGAYLNKKTASRIDISGLIGYAYGRHNSERSVTLGNTTDTPEADFDSHSLYAGLKARLPWQPTDWVTLSPELGLLYAYYYQESFTESGNPDLSLQVDSADAQSIVTSAGVQARFKSITSQMGLHPLAFVGYEHDWYANNNSHHTIDAALASHPETTLPFVGQNRGEHVLITGLGLETDLSSALQISGGGMYALTSNGYEWGAGVNVAYRW</sequence>
<reference evidence="3 4" key="1">
    <citation type="submission" date="2019-03" db="EMBL/GenBank/DDBJ databases">
        <authorList>
            <person name="Nijsse B."/>
        </authorList>
    </citation>
    <scope>NUCLEOTIDE SEQUENCE [LARGE SCALE GENOMIC DNA]</scope>
    <source>
        <strain evidence="3">Desulfoluna butyratoxydans MSL71</strain>
    </source>
</reference>
<dbReference type="SMART" id="SM00869">
    <property type="entry name" value="Autotransporter"/>
    <property type="match status" value="1"/>
</dbReference>
<dbReference type="Pfam" id="PF03797">
    <property type="entry name" value="Autotransporter"/>
    <property type="match status" value="1"/>
</dbReference>
<organism evidence="3 4">
    <name type="scientific">Desulfoluna butyratoxydans</name>
    <dbReference type="NCBI Taxonomy" id="231438"/>
    <lineage>
        <taxon>Bacteria</taxon>
        <taxon>Pseudomonadati</taxon>
        <taxon>Thermodesulfobacteriota</taxon>
        <taxon>Desulfobacteria</taxon>
        <taxon>Desulfobacterales</taxon>
        <taxon>Desulfolunaceae</taxon>
        <taxon>Desulfoluna</taxon>
    </lineage>
</organism>
<feature type="domain" description="Autotransporter" evidence="2">
    <location>
        <begin position="688"/>
        <end position="973"/>
    </location>
</feature>
<protein>
    <submittedName>
        <fullName evidence="3">Autotransporter beta-domain</fullName>
    </submittedName>
</protein>
<gene>
    <name evidence="3" type="ORF">MSL71_43930</name>
</gene>
<dbReference type="Proteomes" id="UP000507962">
    <property type="component" value="Unassembled WGS sequence"/>
</dbReference>
<dbReference type="PROSITE" id="PS51208">
    <property type="entry name" value="AUTOTRANSPORTER"/>
    <property type="match status" value="1"/>
</dbReference>
<accession>A0A4U8YYU7</accession>
<evidence type="ECO:0000313" key="3">
    <source>
        <dbReference type="EMBL" id="VFQ46723.1"/>
    </source>
</evidence>
<proteinExistence type="predicted"/>
<evidence type="ECO:0000259" key="2">
    <source>
        <dbReference type="PROSITE" id="PS51208"/>
    </source>
</evidence>
<evidence type="ECO:0000313" key="4">
    <source>
        <dbReference type="Proteomes" id="UP000507962"/>
    </source>
</evidence>